<dbReference type="EMBL" id="JARKHS020005871">
    <property type="protein sequence ID" value="KAK8783124.1"/>
    <property type="molecule type" value="Genomic_DNA"/>
</dbReference>
<reference evidence="1 2" key="1">
    <citation type="journal article" date="2023" name="Arcadia Sci">
        <title>De novo assembly of a long-read Amblyomma americanum tick genome.</title>
        <authorList>
            <person name="Chou S."/>
            <person name="Poskanzer K.E."/>
            <person name="Rollins M."/>
            <person name="Thuy-Boun P.S."/>
        </authorList>
    </citation>
    <scope>NUCLEOTIDE SEQUENCE [LARGE SCALE GENOMIC DNA]</scope>
    <source>
        <strain evidence="1">F_SG_1</strain>
        <tissue evidence="1">Salivary glands</tissue>
    </source>
</reference>
<evidence type="ECO:0000313" key="2">
    <source>
        <dbReference type="Proteomes" id="UP001321473"/>
    </source>
</evidence>
<comment type="caution">
    <text evidence="1">The sequence shown here is derived from an EMBL/GenBank/DDBJ whole genome shotgun (WGS) entry which is preliminary data.</text>
</comment>
<protein>
    <submittedName>
        <fullName evidence="1">Uncharacterized protein</fullName>
    </submittedName>
</protein>
<dbReference type="AlphaFoldDB" id="A0AAQ4F7I9"/>
<name>A0AAQ4F7I9_AMBAM</name>
<organism evidence="1 2">
    <name type="scientific">Amblyomma americanum</name>
    <name type="common">Lone star tick</name>
    <dbReference type="NCBI Taxonomy" id="6943"/>
    <lineage>
        <taxon>Eukaryota</taxon>
        <taxon>Metazoa</taxon>
        <taxon>Ecdysozoa</taxon>
        <taxon>Arthropoda</taxon>
        <taxon>Chelicerata</taxon>
        <taxon>Arachnida</taxon>
        <taxon>Acari</taxon>
        <taxon>Parasitiformes</taxon>
        <taxon>Ixodida</taxon>
        <taxon>Ixodoidea</taxon>
        <taxon>Ixodidae</taxon>
        <taxon>Amblyomminae</taxon>
        <taxon>Amblyomma</taxon>
    </lineage>
</organism>
<sequence>MTQRSRSLFFSFFFYGHRGCCAIYPPVIEIKRVSWPIASRDSSLSLWPLRPSLSFPLSSFRFTARTRYPSKIAARLVRFLAFESVRQAVMAAFSEFFAAFARMMSSAPSDIPAYNRTDWSDIMAMKGAREVLKRVKYPDDATRRSLYASWLRVFASNEWDDSFDRLMLDCVAATPSPTNPEKPLFADIYKVRDRTIDRPYPNVLTPVLNLHELPDLFASNREQIEPLPTSPGIVDYLADLIRKSSTSREALDEAGLVIGFCSLALAVIVAKPVGHVLDFFRVRMKRALTAAVPTSYDGDDVFCPSGRFLFQLARKAHSTFGVVKPFLVLLVLGQYAYHVNAEDAAPSADVRFLEEGFLKGAKFGLLEVVQLLYDVQEKTGLSASAINQILREDSRVESVTKSSRHVAEFLEGAAPLKQMTRPWCRAANYCFFLTLNLLDNLDYAMRLTALLAPDPNDLLWQRPEFSEVPAPRRRDARFWARNFKRALRHGKYGESAKSKAGEGKS</sequence>
<evidence type="ECO:0000313" key="1">
    <source>
        <dbReference type="EMBL" id="KAK8783124.1"/>
    </source>
</evidence>
<accession>A0AAQ4F7I9</accession>
<keyword evidence="2" id="KW-1185">Reference proteome</keyword>
<gene>
    <name evidence="1" type="ORF">V5799_015538</name>
</gene>
<proteinExistence type="predicted"/>
<dbReference type="Proteomes" id="UP001321473">
    <property type="component" value="Unassembled WGS sequence"/>
</dbReference>